<name>A0A8J3VE74_9ACTN</name>
<evidence type="ECO:0000256" key="1">
    <source>
        <dbReference type="PROSITE-ProRule" id="PRU00339"/>
    </source>
</evidence>
<evidence type="ECO:0000313" key="5">
    <source>
        <dbReference type="Proteomes" id="UP000612899"/>
    </source>
</evidence>
<dbReference type="SUPFAM" id="SSF52540">
    <property type="entry name" value="P-loop containing nucleoside triphosphate hydrolases"/>
    <property type="match status" value="1"/>
</dbReference>
<dbReference type="InterPro" id="IPR010982">
    <property type="entry name" value="Lambda_DNA-bd_dom_sf"/>
</dbReference>
<dbReference type="PANTHER" id="PTHR47691:SF3">
    <property type="entry name" value="HTH-TYPE TRANSCRIPTIONAL REGULATOR RV0890C-RELATED"/>
    <property type="match status" value="1"/>
</dbReference>
<dbReference type="InterPro" id="IPR027417">
    <property type="entry name" value="P-loop_NTPase"/>
</dbReference>
<proteinExistence type="predicted"/>
<accession>A0A8J3VE74</accession>
<keyword evidence="5" id="KW-1185">Reference proteome</keyword>
<feature type="repeat" description="TPR" evidence="1">
    <location>
        <begin position="637"/>
        <end position="670"/>
    </location>
</feature>
<feature type="region of interest" description="Disordered" evidence="2">
    <location>
        <begin position="1"/>
        <end position="23"/>
    </location>
</feature>
<dbReference type="PRINTS" id="PR00364">
    <property type="entry name" value="DISEASERSIST"/>
</dbReference>
<dbReference type="Pfam" id="PF13560">
    <property type="entry name" value="HTH_31"/>
    <property type="match status" value="1"/>
</dbReference>
<dbReference type="Pfam" id="PF13424">
    <property type="entry name" value="TPR_12"/>
    <property type="match status" value="2"/>
</dbReference>
<dbReference type="CDD" id="cd00093">
    <property type="entry name" value="HTH_XRE"/>
    <property type="match status" value="1"/>
</dbReference>
<comment type="caution">
    <text evidence="4">The sequence shown here is derived from an EMBL/GenBank/DDBJ whole genome shotgun (WGS) entry which is preliminary data.</text>
</comment>
<sequence length="737" mass="79717">MAGKAGIDPKTVRSLEAGRGSPRPATVRRLAEALGLEGQERERFCASAVRPAEAVAPTVPAQLARDIAGFAGRRRELDRLDRLLDGAENPAGGVIVLSGSAGVGKTALALHWAHRVADRFPDGQLCINLRGFDPSARAMTPDEALPILLDGLGVPAESAPASLDAQIGRYRSQLAGRRMLIVLDDARDAKQVRPLLPGTASVLVVITSRNQLSALVARDGAHPLGLQLLSPAEAGELVAQRLGGDRVSAEPEAVEAIVAACARLPLALVIAAARAQQTGFSLTAIAEELRDSGRRLDALDSGDRSGGIRSVFSWSYTALSPSAARLFRLLALHPGADIATPAAASLAGHPPTQTRRLLTELADANLVTEHAPDRYAIHDLLRDYATELAGHRDPEPDRRAATARLLLHYLHTAHRADRLLNPQREPSRLPLDPPAPDVIVEHLADGEKAMRWFTAEEPNLVAAQRYAADAGLDSHTWQLAWSIDTYLIRRGHRHTLAGTWQAALSAARRLRDQAAQAQAHRALAIAQLAVKQYQKARQHAEKALDLFAAIDDPIGEAHARRNLAYLLWRQGNPEEALRQAQRGLALFRAADHRPGVANELNGVGWYHAELGQYGQALHCCRQALLLLEELGDRVGIAYTLDSLGYVHHHLGQHAQAIDCYQRAIALQRQLGDRHDLADTQARLGDTHHAIGDDQAAHDAWQEALTVYGELQLAEARSVEEKIHALNLKPSPIPGAVR</sequence>
<dbReference type="GO" id="GO:0043531">
    <property type="term" value="F:ADP binding"/>
    <property type="evidence" value="ECO:0007669"/>
    <property type="project" value="InterPro"/>
</dbReference>
<dbReference type="InterPro" id="IPR011990">
    <property type="entry name" value="TPR-like_helical_dom_sf"/>
</dbReference>
<feature type="domain" description="HTH cro/C1-type" evidence="3">
    <location>
        <begin position="1"/>
        <end position="41"/>
    </location>
</feature>
<gene>
    <name evidence="4" type="ORF">Rhe02_13620</name>
</gene>
<dbReference type="InterPro" id="IPR019734">
    <property type="entry name" value="TPR_rpt"/>
</dbReference>
<dbReference type="Gene3D" id="1.10.260.40">
    <property type="entry name" value="lambda repressor-like DNA-binding domains"/>
    <property type="match status" value="1"/>
</dbReference>
<dbReference type="InterPro" id="IPR036388">
    <property type="entry name" value="WH-like_DNA-bd_sf"/>
</dbReference>
<dbReference type="Gene3D" id="3.40.50.300">
    <property type="entry name" value="P-loop containing nucleotide triphosphate hydrolases"/>
    <property type="match status" value="1"/>
</dbReference>
<dbReference type="SUPFAM" id="SSF48452">
    <property type="entry name" value="TPR-like"/>
    <property type="match status" value="2"/>
</dbReference>
<keyword evidence="1" id="KW-0802">TPR repeat</keyword>
<evidence type="ECO:0000256" key="2">
    <source>
        <dbReference type="SAM" id="MobiDB-lite"/>
    </source>
</evidence>
<evidence type="ECO:0000259" key="3">
    <source>
        <dbReference type="PROSITE" id="PS50943"/>
    </source>
</evidence>
<protein>
    <submittedName>
        <fullName evidence="4">SARP family transcriptional regulator</fullName>
    </submittedName>
</protein>
<dbReference type="GO" id="GO:0003677">
    <property type="term" value="F:DNA binding"/>
    <property type="evidence" value="ECO:0007669"/>
    <property type="project" value="InterPro"/>
</dbReference>
<dbReference type="Gene3D" id="1.10.10.10">
    <property type="entry name" value="Winged helix-like DNA-binding domain superfamily/Winged helix DNA-binding domain"/>
    <property type="match status" value="1"/>
</dbReference>
<dbReference type="Gene3D" id="1.25.40.10">
    <property type="entry name" value="Tetratricopeptide repeat domain"/>
    <property type="match status" value="1"/>
</dbReference>
<dbReference type="InterPro" id="IPR001387">
    <property type="entry name" value="Cro/C1-type_HTH"/>
</dbReference>
<reference evidence="4" key="1">
    <citation type="submission" date="2021-01" db="EMBL/GenBank/DDBJ databases">
        <title>Whole genome shotgun sequence of Rhizocola hellebori NBRC 109834.</title>
        <authorList>
            <person name="Komaki H."/>
            <person name="Tamura T."/>
        </authorList>
    </citation>
    <scope>NUCLEOTIDE SEQUENCE</scope>
    <source>
        <strain evidence="4">NBRC 109834</strain>
    </source>
</reference>
<dbReference type="AlphaFoldDB" id="A0A8J3VE74"/>
<dbReference type="Proteomes" id="UP000612899">
    <property type="component" value="Unassembled WGS sequence"/>
</dbReference>
<evidence type="ECO:0000313" key="4">
    <source>
        <dbReference type="EMBL" id="GIH03295.1"/>
    </source>
</evidence>
<dbReference type="PANTHER" id="PTHR47691">
    <property type="entry name" value="REGULATOR-RELATED"/>
    <property type="match status" value="1"/>
</dbReference>
<dbReference type="EMBL" id="BONY01000006">
    <property type="protein sequence ID" value="GIH03295.1"/>
    <property type="molecule type" value="Genomic_DNA"/>
</dbReference>
<dbReference type="PROSITE" id="PS50005">
    <property type="entry name" value="TPR"/>
    <property type="match status" value="1"/>
</dbReference>
<dbReference type="Pfam" id="PF13191">
    <property type="entry name" value="AAA_16"/>
    <property type="match status" value="1"/>
</dbReference>
<dbReference type="SMART" id="SM00028">
    <property type="entry name" value="TPR"/>
    <property type="match status" value="5"/>
</dbReference>
<dbReference type="SUPFAM" id="SSF47413">
    <property type="entry name" value="lambda repressor-like DNA-binding domains"/>
    <property type="match status" value="1"/>
</dbReference>
<dbReference type="PROSITE" id="PS50943">
    <property type="entry name" value="HTH_CROC1"/>
    <property type="match status" value="1"/>
</dbReference>
<dbReference type="InterPro" id="IPR041664">
    <property type="entry name" value="AAA_16"/>
</dbReference>
<organism evidence="4 5">
    <name type="scientific">Rhizocola hellebori</name>
    <dbReference type="NCBI Taxonomy" id="1392758"/>
    <lineage>
        <taxon>Bacteria</taxon>
        <taxon>Bacillati</taxon>
        <taxon>Actinomycetota</taxon>
        <taxon>Actinomycetes</taxon>
        <taxon>Micromonosporales</taxon>
        <taxon>Micromonosporaceae</taxon>
        <taxon>Rhizocola</taxon>
    </lineage>
</organism>